<organism evidence="1 2">
    <name type="scientific">Panagrolaimus sp. PS1159</name>
    <dbReference type="NCBI Taxonomy" id="55785"/>
    <lineage>
        <taxon>Eukaryota</taxon>
        <taxon>Metazoa</taxon>
        <taxon>Ecdysozoa</taxon>
        <taxon>Nematoda</taxon>
        <taxon>Chromadorea</taxon>
        <taxon>Rhabditida</taxon>
        <taxon>Tylenchina</taxon>
        <taxon>Panagrolaimomorpha</taxon>
        <taxon>Panagrolaimoidea</taxon>
        <taxon>Panagrolaimidae</taxon>
        <taxon>Panagrolaimus</taxon>
    </lineage>
</organism>
<sequence length="378" mass="43846">MDSLASSIAFSKLVSTPIFYGKRAWPGGPSIQQNFLLPLPIIYYIANNPSSTKGYQKLVQTCKFFFEKNPIIIVANLDTCGNSTKYHISQNENQRIECFINNNFECCIKIDLKTLLTKIWITQGLHIHRHIQNCVERIVQKNFRFEIFDLAINDNDIIFDDLKILASFAKRVLLWRNSIKYKNGTNVMLDKILELFATNIEYFCFWFQNDVSVVNDSTMKNILKLQNLQNLKMLKMLYIPETINLKDLCAFIKKIENTKIFLRFDSNISQEYKEQLDSLIDEIIESNVPYRLIAYDGHDVAKFKIMISRYDLNNTVPIAITGENEVEVVDLENNDGFNVENEPVIDDTLESDETEFDVGSTCCIAFLFNRIKNFFKST</sequence>
<evidence type="ECO:0000313" key="2">
    <source>
        <dbReference type="WBParaSite" id="PS1159_v2.g7811.t1"/>
    </source>
</evidence>
<accession>A0AC35GQQ5</accession>
<evidence type="ECO:0000313" key="1">
    <source>
        <dbReference type="Proteomes" id="UP000887580"/>
    </source>
</evidence>
<name>A0AC35GQQ5_9BILA</name>
<reference evidence="2" key="1">
    <citation type="submission" date="2022-11" db="UniProtKB">
        <authorList>
            <consortium name="WormBaseParasite"/>
        </authorList>
    </citation>
    <scope>IDENTIFICATION</scope>
</reference>
<proteinExistence type="predicted"/>
<protein>
    <submittedName>
        <fullName evidence="2">Uncharacterized protein</fullName>
    </submittedName>
</protein>
<dbReference type="Proteomes" id="UP000887580">
    <property type="component" value="Unplaced"/>
</dbReference>
<dbReference type="WBParaSite" id="PS1159_v2.g7811.t1">
    <property type="protein sequence ID" value="PS1159_v2.g7811.t1"/>
    <property type="gene ID" value="PS1159_v2.g7811"/>
</dbReference>